<evidence type="ECO:0000256" key="3">
    <source>
        <dbReference type="ARBA" id="ARBA00022840"/>
    </source>
</evidence>
<organism evidence="5 6">
    <name type="scientific">Sporosarcina newyorkensis</name>
    <dbReference type="NCBI Taxonomy" id="759851"/>
    <lineage>
        <taxon>Bacteria</taxon>
        <taxon>Bacillati</taxon>
        <taxon>Bacillota</taxon>
        <taxon>Bacilli</taxon>
        <taxon>Bacillales</taxon>
        <taxon>Caryophanaceae</taxon>
        <taxon>Sporosarcina</taxon>
    </lineage>
</organism>
<name>A0A1T4XZT2_9BACL</name>
<dbReference type="Pfam" id="PF00005">
    <property type="entry name" value="ABC_tran"/>
    <property type="match status" value="1"/>
</dbReference>
<dbReference type="GO" id="GO:0016020">
    <property type="term" value="C:membrane"/>
    <property type="evidence" value="ECO:0007669"/>
    <property type="project" value="InterPro"/>
</dbReference>
<dbReference type="CDD" id="cd03260">
    <property type="entry name" value="ABC_PstB_phosphate_transporter"/>
    <property type="match status" value="1"/>
</dbReference>
<dbReference type="InterPro" id="IPR003593">
    <property type="entry name" value="AAA+_ATPase"/>
</dbReference>
<keyword evidence="3 5" id="KW-0067">ATP-binding</keyword>
<keyword evidence="2" id="KW-0547">Nucleotide-binding</keyword>
<dbReference type="Gene3D" id="3.40.50.300">
    <property type="entry name" value="P-loop containing nucleotide triphosphate hydrolases"/>
    <property type="match status" value="1"/>
</dbReference>
<dbReference type="SMART" id="SM00382">
    <property type="entry name" value="AAA"/>
    <property type="match status" value="1"/>
</dbReference>
<dbReference type="GO" id="GO:0016887">
    <property type="term" value="F:ATP hydrolysis activity"/>
    <property type="evidence" value="ECO:0007669"/>
    <property type="project" value="InterPro"/>
</dbReference>
<gene>
    <name evidence="5" type="ORF">SAMN04244570_1539</name>
</gene>
<dbReference type="GO" id="GO:0035435">
    <property type="term" value="P:phosphate ion transmembrane transport"/>
    <property type="evidence" value="ECO:0007669"/>
    <property type="project" value="InterPro"/>
</dbReference>
<dbReference type="Proteomes" id="UP000190042">
    <property type="component" value="Unassembled WGS sequence"/>
</dbReference>
<keyword evidence="6" id="KW-1185">Reference proteome</keyword>
<reference evidence="6" key="1">
    <citation type="submission" date="2017-02" db="EMBL/GenBank/DDBJ databases">
        <authorList>
            <person name="Varghese N."/>
            <person name="Submissions S."/>
        </authorList>
    </citation>
    <scope>NUCLEOTIDE SEQUENCE [LARGE SCALE GENOMIC DNA]</scope>
    <source>
        <strain evidence="6">DSM 23966</strain>
    </source>
</reference>
<evidence type="ECO:0000256" key="2">
    <source>
        <dbReference type="ARBA" id="ARBA00022741"/>
    </source>
</evidence>
<dbReference type="AlphaFoldDB" id="A0A1T4XZT2"/>
<dbReference type="InterPro" id="IPR027417">
    <property type="entry name" value="P-loop_NTPase"/>
</dbReference>
<dbReference type="InterPro" id="IPR003439">
    <property type="entry name" value="ABC_transporter-like_ATP-bd"/>
</dbReference>
<evidence type="ECO:0000259" key="4">
    <source>
        <dbReference type="PROSITE" id="PS50893"/>
    </source>
</evidence>
<evidence type="ECO:0000256" key="1">
    <source>
        <dbReference type="ARBA" id="ARBA00022448"/>
    </source>
</evidence>
<dbReference type="PROSITE" id="PS00211">
    <property type="entry name" value="ABC_TRANSPORTER_1"/>
    <property type="match status" value="1"/>
</dbReference>
<dbReference type="InterPro" id="IPR017871">
    <property type="entry name" value="ABC_transporter-like_CS"/>
</dbReference>
<dbReference type="SUPFAM" id="SSF52540">
    <property type="entry name" value="P-loop containing nucleoside triphosphate hydrolases"/>
    <property type="match status" value="1"/>
</dbReference>
<feature type="domain" description="ABC transporter" evidence="4">
    <location>
        <begin position="23"/>
        <end position="253"/>
    </location>
</feature>
<dbReference type="EMBL" id="FUYJ01000002">
    <property type="protein sequence ID" value="SKA95084.1"/>
    <property type="molecule type" value="Genomic_DNA"/>
</dbReference>
<dbReference type="GO" id="GO:0005315">
    <property type="term" value="F:phosphate transmembrane transporter activity"/>
    <property type="evidence" value="ECO:0007669"/>
    <property type="project" value="InterPro"/>
</dbReference>
<keyword evidence="1" id="KW-0813">Transport</keyword>
<evidence type="ECO:0000313" key="6">
    <source>
        <dbReference type="Proteomes" id="UP000190042"/>
    </source>
</evidence>
<protein>
    <submittedName>
        <fullName evidence="5">Phosphate ABC transporter ATP-binding protein, PhoT family (TC 3.A.1.7.1)</fullName>
    </submittedName>
</protein>
<sequence length="257" mass="28975">MTIWEKVIRLKSETTTRLYEPAIHFQKVSYKVKDTEILKEVTGSFPKHRITTLVGPSGAGKTTLLKMCNGLLSPTSGEVYVEGLPLQDISPIQLRRQAGMVLQNSPVMDGSVYDNLSLPLRLQGKELSEEKATDILNQVGLDRKYLRRNSRNLSGGQQQKVSIARTLLNESNILLLDEITSALDPSSLREVEELIRKLNEVHQITVVWITHNLEQAKRMGHYAWIMIDGQLVQTGNTSALQHSDDPSVERFLRGEFK</sequence>
<dbReference type="PANTHER" id="PTHR43423">
    <property type="entry name" value="ABC TRANSPORTER I FAMILY MEMBER 17"/>
    <property type="match status" value="1"/>
</dbReference>
<dbReference type="PROSITE" id="PS50893">
    <property type="entry name" value="ABC_TRANSPORTER_2"/>
    <property type="match status" value="1"/>
</dbReference>
<dbReference type="GO" id="GO:0005524">
    <property type="term" value="F:ATP binding"/>
    <property type="evidence" value="ECO:0007669"/>
    <property type="project" value="UniProtKB-KW"/>
</dbReference>
<proteinExistence type="predicted"/>
<dbReference type="InterPro" id="IPR005670">
    <property type="entry name" value="PstB-like"/>
</dbReference>
<dbReference type="PANTHER" id="PTHR43423:SF1">
    <property type="entry name" value="ABC TRANSPORTER I FAMILY MEMBER 17"/>
    <property type="match status" value="1"/>
</dbReference>
<evidence type="ECO:0000313" key="5">
    <source>
        <dbReference type="EMBL" id="SKA95084.1"/>
    </source>
</evidence>
<accession>A0A1T4XZT2</accession>